<comment type="caution">
    <text evidence="1">The sequence shown here is derived from an EMBL/GenBank/DDBJ whole genome shotgun (WGS) entry which is preliminary data.</text>
</comment>
<gene>
    <name evidence="1" type="ORF">HGRIS_011384</name>
</gene>
<organism evidence="1 2">
    <name type="scientific">Hohenbuehelia grisea</name>
    <dbReference type="NCBI Taxonomy" id="104357"/>
    <lineage>
        <taxon>Eukaryota</taxon>
        <taxon>Fungi</taxon>
        <taxon>Dikarya</taxon>
        <taxon>Basidiomycota</taxon>
        <taxon>Agaricomycotina</taxon>
        <taxon>Agaricomycetes</taxon>
        <taxon>Agaricomycetidae</taxon>
        <taxon>Agaricales</taxon>
        <taxon>Pleurotineae</taxon>
        <taxon>Pleurotaceae</taxon>
        <taxon>Hohenbuehelia</taxon>
    </lineage>
</organism>
<accession>A0ABR3JV14</accession>
<name>A0ABR3JV14_9AGAR</name>
<dbReference type="Proteomes" id="UP001556367">
    <property type="component" value="Unassembled WGS sequence"/>
</dbReference>
<dbReference type="EMBL" id="JASNQZ010000002">
    <property type="protein sequence ID" value="KAL0959686.1"/>
    <property type="molecule type" value="Genomic_DNA"/>
</dbReference>
<evidence type="ECO:0000313" key="2">
    <source>
        <dbReference type="Proteomes" id="UP001556367"/>
    </source>
</evidence>
<evidence type="ECO:0000313" key="1">
    <source>
        <dbReference type="EMBL" id="KAL0959686.1"/>
    </source>
</evidence>
<keyword evidence="2" id="KW-1185">Reference proteome</keyword>
<sequence length="140" mass="15428">MHISGLSSSTFSMPPVSALVAPASILFTHDDLYHLGRPNRLPPCFTMDPSCPLSINVIMQHPAAPGLAQFSNISLLNPGKDGFRSLFEIEVEVMRAYRGFLQQYCQHIDAARTRVDRIVCPDPVTEPWHLVVAAARVSSL</sequence>
<proteinExistence type="predicted"/>
<reference evidence="2" key="1">
    <citation type="submission" date="2024-06" db="EMBL/GenBank/DDBJ databases">
        <title>Multi-omics analyses provide insights into the biosynthesis of the anticancer antibiotic pleurotin in Hohenbuehelia grisea.</title>
        <authorList>
            <person name="Weaver J.A."/>
            <person name="Alberti F."/>
        </authorList>
    </citation>
    <scope>NUCLEOTIDE SEQUENCE [LARGE SCALE GENOMIC DNA]</scope>
    <source>
        <strain evidence="2">T-177</strain>
    </source>
</reference>
<protein>
    <submittedName>
        <fullName evidence="1">Uncharacterized protein</fullName>
    </submittedName>
</protein>